<dbReference type="Proteomes" id="UP001223743">
    <property type="component" value="Unassembled WGS sequence"/>
</dbReference>
<reference evidence="2 3" key="1">
    <citation type="submission" date="2023-07" db="EMBL/GenBank/DDBJ databases">
        <title>Genomic Encyclopedia of Type Strains, Phase IV (KMG-IV): sequencing the most valuable type-strain genomes for metagenomic binning, comparative biology and taxonomic classification.</title>
        <authorList>
            <person name="Goeker M."/>
        </authorList>
    </citation>
    <scope>NUCLEOTIDE SEQUENCE [LARGE SCALE GENOMIC DNA]</scope>
    <source>
        <strain evidence="2 3">B1-1</strain>
    </source>
</reference>
<dbReference type="RefSeq" id="WP_266281703.1">
    <property type="nucleotide sequence ID" value="NZ_JAPKNF010000001.1"/>
</dbReference>
<sequence>MNRSLLAIAALLAGSLPALAQYQPVTPVDPAPFRKLSCDQIAARIQKLNIPIGNNNSTIAGFQRSPTLEFLLLGTGSRSPEFIAEVARARGERNALIAVAVEKDCAAKRLVPMR</sequence>
<proteinExistence type="predicted"/>
<feature type="signal peptide" evidence="1">
    <location>
        <begin position="1"/>
        <end position="20"/>
    </location>
</feature>
<organism evidence="2 3">
    <name type="scientific">Kaistia geumhonensis</name>
    <dbReference type="NCBI Taxonomy" id="410839"/>
    <lineage>
        <taxon>Bacteria</taxon>
        <taxon>Pseudomonadati</taxon>
        <taxon>Pseudomonadota</taxon>
        <taxon>Alphaproteobacteria</taxon>
        <taxon>Hyphomicrobiales</taxon>
        <taxon>Kaistiaceae</taxon>
        <taxon>Kaistia</taxon>
    </lineage>
</organism>
<accession>A0ABU0M1M2</accession>
<feature type="chain" id="PRO_5045527896" evidence="1">
    <location>
        <begin position="21"/>
        <end position="114"/>
    </location>
</feature>
<name>A0ABU0M1M2_9HYPH</name>
<dbReference type="EMBL" id="JAUSWJ010000001">
    <property type="protein sequence ID" value="MDQ0514857.1"/>
    <property type="molecule type" value="Genomic_DNA"/>
</dbReference>
<gene>
    <name evidence="2" type="ORF">QO015_000470</name>
</gene>
<protein>
    <submittedName>
        <fullName evidence="2">Uncharacterized protein</fullName>
    </submittedName>
</protein>
<evidence type="ECO:0000256" key="1">
    <source>
        <dbReference type="SAM" id="SignalP"/>
    </source>
</evidence>
<evidence type="ECO:0000313" key="2">
    <source>
        <dbReference type="EMBL" id="MDQ0514857.1"/>
    </source>
</evidence>
<evidence type="ECO:0000313" key="3">
    <source>
        <dbReference type="Proteomes" id="UP001223743"/>
    </source>
</evidence>
<comment type="caution">
    <text evidence="2">The sequence shown here is derived from an EMBL/GenBank/DDBJ whole genome shotgun (WGS) entry which is preliminary data.</text>
</comment>
<keyword evidence="3" id="KW-1185">Reference proteome</keyword>
<keyword evidence="1" id="KW-0732">Signal</keyword>